<evidence type="ECO:0000256" key="1">
    <source>
        <dbReference type="SAM" id="Phobius"/>
    </source>
</evidence>
<protein>
    <submittedName>
        <fullName evidence="2">Uncharacterized protein</fullName>
    </submittedName>
</protein>
<keyword evidence="1" id="KW-0812">Transmembrane</keyword>
<feature type="transmembrane region" description="Helical" evidence="1">
    <location>
        <begin position="7"/>
        <end position="27"/>
    </location>
</feature>
<reference evidence="2" key="2">
    <citation type="submission" date="2021-04" db="EMBL/GenBank/DDBJ databases">
        <authorList>
            <person name="Gilroy R."/>
        </authorList>
    </citation>
    <scope>NUCLEOTIDE SEQUENCE</scope>
    <source>
        <strain evidence="2">Gambia16-930</strain>
    </source>
</reference>
<organism evidence="2 3">
    <name type="scientific">Candidatus Onthomorpha intestinigallinarum</name>
    <dbReference type="NCBI Taxonomy" id="2840880"/>
    <lineage>
        <taxon>Bacteria</taxon>
        <taxon>Pseudomonadati</taxon>
        <taxon>Bacteroidota</taxon>
        <taxon>Bacteroidia</taxon>
        <taxon>Bacteroidales</taxon>
        <taxon>Candidatus Onthomorpha</taxon>
    </lineage>
</organism>
<keyword evidence="1" id="KW-1133">Transmembrane helix</keyword>
<dbReference type="AlphaFoldDB" id="A0A9D1RIF3"/>
<name>A0A9D1RIF3_9BACT</name>
<reference evidence="2" key="1">
    <citation type="journal article" date="2021" name="PeerJ">
        <title>Extensive microbial diversity within the chicken gut microbiome revealed by metagenomics and culture.</title>
        <authorList>
            <person name="Gilroy R."/>
            <person name="Ravi A."/>
            <person name="Getino M."/>
            <person name="Pursley I."/>
            <person name="Horton D.L."/>
            <person name="Alikhan N.F."/>
            <person name="Baker D."/>
            <person name="Gharbi K."/>
            <person name="Hall N."/>
            <person name="Watson M."/>
            <person name="Adriaenssens E.M."/>
            <person name="Foster-Nyarko E."/>
            <person name="Jarju S."/>
            <person name="Secka A."/>
            <person name="Antonio M."/>
            <person name="Oren A."/>
            <person name="Chaudhuri R.R."/>
            <person name="La Ragione R."/>
            <person name="Hildebrand F."/>
            <person name="Pallen M.J."/>
        </authorList>
    </citation>
    <scope>NUCLEOTIDE SEQUENCE</scope>
    <source>
        <strain evidence="2">Gambia16-930</strain>
    </source>
</reference>
<proteinExistence type="predicted"/>
<accession>A0A9D1RIF3</accession>
<evidence type="ECO:0000313" key="2">
    <source>
        <dbReference type="EMBL" id="HIW87668.1"/>
    </source>
</evidence>
<feature type="transmembrane region" description="Helical" evidence="1">
    <location>
        <begin position="33"/>
        <end position="55"/>
    </location>
</feature>
<dbReference type="EMBL" id="DXGG01000168">
    <property type="protein sequence ID" value="HIW87668.1"/>
    <property type="molecule type" value="Genomic_DNA"/>
</dbReference>
<evidence type="ECO:0000313" key="3">
    <source>
        <dbReference type="Proteomes" id="UP000824267"/>
    </source>
</evidence>
<gene>
    <name evidence="2" type="ORF">IAC47_05280</name>
</gene>
<comment type="caution">
    <text evidence="2">The sequence shown here is derived from an EMBL/GenBank/DDBJ whole genome shotgun (WGS) entry which is preliminary data.</text>
</comment>
<dbReference type="Proteomes" id="UP000824267">
    <property type="component" value="Unassembled WGS sequence"/>
</dbReference>
<sequence>MSKLSKVIVTIIVIIVFIILTVVVHIVREEAGYRTPGIMGLIVFGAMVGALSAVWRKRKDDKGDDITNRNS</sequence>
<keyword evidence="1" id="KW-0472">Membrane</keyword>